<comment type="caution">
    <text evidence="2">The sequence shown here is derived from an EMBL/GenBank/DDBJ whole genome shotgun (WGS) entry which is preliminary data.</text>
</comment>
<sequence length="275" mass="29019">MDPLDPLLGSLRAAPAVVTGVSGRLGRVWTAALLRSGADVLGLDRLEPADEVAKELAGIAEQESRTFLFHHGDVTDRASLREALVFCVERLGTPRVLVNNAGIDQPPSAGAGGHYFEDIPDELSAAVLDVNAAGTLRACQVFGSQMAAQGRGSIVNIGSLYGSVAPQPALYEHLGVDPPFLKPPAYGMSKAGVVSLTRYLATLWGPDGVRVNTLSPGGVLGGQDPLFQQKFTARVPMNRMAVEEDLVGPLLFLASDMSRYITGSELHVDGGFTAW</sequence>
<dbReference type="Gene3D" id="3.40.50.720">
    <property type="entry name" value="NAD(P)-binding Rossmann-like Domain"/>
    <property type="match status" value="1"/>
</dbReference>
<dbReference type="InterPro" id="IPR002347">
    <property type="entry name" value="SDR_fam"/>
</dbReference>
<comment type="similarity">
    <text evidence="1">Belongs to the short-chain dehydrogenases/reductases (SDR) family.</text>
</comment>
<gene>
    <name evidence="2" type="ORF">ITI46_27710</name>
</gene>
<accession>A0ABS3XJC5</accession>
<dbReference type="Pfam" id="PF13561">
    <property type="entry name" value="adh_short_C2"/>
    <property type="match status" value="1"/>
</dbReference>
<keyword evidence="3" id="KW-1185">Reference proteome</keyword>
<dbReference type="Proteomes" id="UP001519064">
    <property type="component" value="Unassembled WGS sequence"/>
</dbReference>
<dbReference type="PRINTS" id="PR00081">
    <property type="entry name" value="GDHRDH"/>
</dbReference>
<dbReference type="RefSeq" id="WP_209242649.1">
    <property type="nucleotide sequence ID" value="NZ_JADKMA010000188.1"/>
</dbReference>
<evidence type="ECO:0000313" key="2">
    <source>
        <dbReference type="EMBL" id="MBO8195406.1"/>
    </source>
</evidence>
<name>A0ABS3XJC5_9ACTN</name>
<dbReference type="SUPFAM" id="SSF51735">
    <property type="entry name" value="NAD(P)-binding Rossmann-fold domains"/>
    <property type="match status" value="1"/>
</dbReference>
<dbReference type="PANTHER" id="PTHR42760">
    <property type="entry name" value="SHORT-CHAIN DEHYDROGENASES/REDUCTASES FAMILY MEMBER"/>
    <property type="match status" value="1"/>
</dbReference>
<organism evidence="2 3">
    <name type="scientific">Streptomyces oryzae</name>
    <dbReference type="NCBI Taxonomy" id="1434886"/>
    <lineage>
        <taxon>Bacteria</taxon>
        <taxon>Bacillati</taxon>
        <taxon>Actinomycetota</taxon>
        <taxon>Actinomycetes</taxon>
        <taxon>Kitasatosporales</taxon>
        <taxon>Streptomycetaceae</taxon>
        <taxon>Streptomyces</taxon>
    </lineage>
</organism>
<proteinExistence type="inferred from homology"/>
<dbReference type="PRINTS" id="PR00080">
    <property type="entry name" value="SDRFAMILY"/>
</dbReference>
<protein>
    <submittedName>
        <fullName evidence="2">SDR family oxidoreductase</fullName>
    </submittedName>
</protein>
<dbReference type="InterPro" id="IPR036291">
    <property type="entry name" value="NAD(P)-bd_dom_sf"/>
</dbReference>
<evidence type="ECO:0000256" key="1">
    <source>
        <dbReference type="ARBA" id="ARBA00006484"/>
    </source>
</evidence>
<evidence type="ECO:0000313" key="3">
    <source>
        <dbReference type="Proteomes" id="UP001519064"/>
    </source>
</evidence>
<reference evidence="2 3" key="1">
    <citation type="submission" date="2020-11" db="EMBL/GenBank/DDBJ databases">
        <title>Streptomyces spirodelae sp. nov., isolated from duckweed.</title>
        <authorList>
            <person name="Saimee Y."/>
            <person name="Duangmal K."/>
        </authorList>
    </citation>
    <scope>NUCLEOTIDE SEQUENCE [LARGE SCALE GENOMIC DNA]</scope>
    <source>
        <strain evidence="2 3">S16-07</strain>
    </source>
</reference>
<dbReference type="EMBL" id="JADKMA010000188">
    <property type="protein sequence ID" value="MBO8195406.1"/>
    <property type="molecule type" value="Genomic_DNA"/>
</dbReference>